<name>D9S2C3_THEOJ</name>
<dbReference type="InterPro" id="IPR003149">
    <property type="entry name" value="Fe_hydrogenase_ssu"/>
</dbReference>
<dbReference type="Gene3D" id="4.10.260.20">
    <property type="entry name" value="Iron hydrogenase, small subunit"/>
    <property type="match status" value="1"/>
</dbReference>
<dbReference type="Gene3D" id="3.30.70.20">
    <property type="match status" value="1"/>
</dbReference>
<feature type="domain" description="4Fe-4S ferredoxin-type" evidence="4">
    <location>
        <begin position="2"/>
        <end position="25"/>
    </location>
</feature>
<dbReference type="SMART" id="SM00902">
    <property type="entry name" value="Fe_hyd_SSU"/>
    <property type="match status" value="1"/>
</dbReference>
<proteinExistence type="predicted"/>
<dbReference type="InterPro" id="IPR050340">
    <property type="entry name" value="Cytosolic_Fe-S_CAF"/>
</dbReference>
<dbReference type="InterPro" id="IPR004108">
    <property type="entry name" value="Fe_hydrogenase_lsu_C"/>
</dbReference>
<dbReference type="EMBL" id="CP002131">
    <property type="protein sequence ID" value="ADL07550.1"/>
    <property type="molecule type" value="Genomic_DNA"/>
</dbReference>
<dbReference type="OrthoDB" id="9805142at2"/>
<dbReference type="Gene3D" id="3.40.50.1780">
    <property type="match status" value="1"/>
</dbReference>
<dbReference type="Pfam" id="PF02906">
    <property type="entry name" value="Fe_hyd_lg_C"/>
    <property type="match status" value="1"/>
</dbReference>
<dbReference type="InterPro" id="IPR036991">
    <property type="entry name" value="Fe_hydrogenase_ssu_sf"/>
</dbReference>
<protein>
    <submittedName>
        <fullName evidence="5">Hydrogenase, Fe-only</fullName>
        <ecNumber evidence="5">1.12.7.2</ecNumber>
    </submittedName>
</protein>
<evidence type="ECO:0000313" key="6">
    <source>
        <dbReference type="Proteomes" id="UP000000272"/>
    </source>
</evidence>
<dbReference type="Pfam" id="PF02256">
    <property type="entry name" value="Fe_hyd_SSU"/>
    <property type="match status" value="1"/>
</dbReference>
<dbReference type="InterPro" id="IPR017896">
    <property type="entry name" value="4Fe4S_Fe-S-bd"/>
</dbReference>
<dbReference type="PANTHER" id="PTHR11615">
    <property type="entry name" value="NITRATE, FORMATE, IRON DEHYDROGENASE"/>
    <property type="match status" value="1"/>
</dbReference>
<dbReference type="InterPro" id="IPR017900">
    <property type="entry name" value="4Fe4S_Fe_S_CS"/>
</dbReference>
<evidence type="ECO:0000256" key="3">
    <source>
        <dbReference type="ARBA" id="ARBA00023014"/>
    </source>
</evidence>
<dbReference type="eggNOG" id="COG2221">
    <property type="taxonomic scope" value="Bacteria"/>
</dbReference>
<keyword evidence="3" id="KW-0411">Iron-sulfur</keyword>
<keyword evidence="2" id="KW-0408">Iron</keyword>
<dbReference type="KEGG" id="toc:Toce_0786"/>
<keyword evidence="5" id="KW-0560">Oxidoreductase</keyword>
<dbReference type="GO" id="GO:0008901">
    <property type="term" value="F:ferredoxin hydrogenase activity"/>
    <property type="evidence" value="ECO:0007669"/>
    <property type="project" value="UniProtKB-EC"/>
</dbReference>
<dbReference type="STRING" id="555079.Toce_0786"/>
<dbReference type="Proteomes" id="UP000000272">
    <property type="component" value="Chromosome"/>
</dbReference>
<dbReference type="RefSeq" id="WP_013275594.1">
    <property type="nucleotide sequence ID" value="NC_014377.1"/>
</dbReference>
<keyword evidence="6" id="KW-1185">Reference proteome</keyword>
<dbReference type="InterPro" id="IPR013352">
    <property type="entry name" value="Fe_hydrogenase_subset"/>
</dbReference>
<dbReference type="GO" id="GO:0005506">
    <property type="term" value="F:iron ion binding"/>
    <property type="evidence" value="ECO:0007669"/>
    <property type="project" value="InterPro"/>
</dbReference>
<dbReference type="NCBIfam" id="TIGR02512">
    <property type="entry name" value="FeFe_hydrog_A"/>
    <property type="match status" value="1"/>
</dbReference>
<dbReference type="PROSITE" id="PS00198">
    <property type="entry name" value="4FE4S_FER_1"/>
    <property type="match status" value="1"/>
</dbReference>
<dbReference type="Gene3D" id="3.40.950.10">
    <property type="entry name" value="Fe-only Hydrogenase (Larger Subunit), Chain L, domain 3"/>
    <property type="match status" value="1"/>
</dbReference>
<dbReference type="AlphaFoldDB" id="D9S2C3"/>
<dbReference type="HOGENOM" id="CLU_018240_2_0_9"/>
<dbReference type="PROSITE" id="PS51379">
    <property type="entry name" value="4FE4S_FER_2"/>
    <property type="match status" value="2"/>
</dbReference>
<reference evidence="5 6" key="1">
    <citation type="journal article" date="2010" name="Stand. Genomic Sci.">
        <title>Complete genome sequence of Thermosediminibacter oceani type strain (JW/IW-1228P).</title>
        <authorList>
            <person name="Pitluck S."/>
            <person name="Yasawong M."/>
            <person name="Munk C."/>
            <person name="Nolan M."/>
            <person name="Lapidus A."/>
            <person name="Lucas S."/>
            <person name="Glavina Del Rio T."/>
            <person name="Tice H."/>
            <person name="Cheng J.F."/>
            <person name="Bruce D."/>
            <person name="Detter C."/>
            <person name="Tapia R."/>
            <person name="Han C."/>
            <person name="Goodwin L."/>
            <person name="Liolios K."/>
            <person name="Ivanova N."/>
            <person name="Mavromatis K."/>
            <person name="Mikhailova N."/>
            <person name="Pati A."/>
            <person name="Chen A."/>
            <person name="Palaniappan K."/>
            <person name="Land M."/>
            <person name="Hauser L."/>
            <person name="Chang Y.J."/>
            <person name="Jeffries C.D."/>
            <person name="Rohde M."/>
            <person name="Spring S."/>
            <person name="Sikorski J."/>
            <person name="Goker M."/>
            <person name="Woyke T."/>
            <person name="Bristow J."/>
            <person name="Eisen J.A."/>
            <person name="Markowitz V."/>
            <person name="Hugenholtz P."/>
            <person name="Kyrpides N.C."/>
            <person name="Klenk H.P."/>
        </authorList>
    </citation>
    <scope>NUCLEOTIDE SEQUENCE [LARGE SCALE GENOMIC DNA]</scope>
    <source>
        <strain evidence="6">ATCC BAA-1034 / DSM 16646 / JW/IW-1228P</strain>
    </source>
</reference>
<sequence>MAIIEINQELCKGCTLCSQVCSVEACSGEPLIPHGIDERRCVNCGQCVVTCPAGAARDRSDLERVKEALEDDSIIKVVQSAPAMRVTLGEEFGMEPGTIVPGRMASAFRKMGFDRVYDTCFAADLTVMEEGHEFLERMEKGGPFPMFTSCCPAWVFFMEKNYPDLVHHLSSCKSPQQMFGAVVKAYMAEKEGIDPARIFMLSAMPCTAKKFEAARSEMNSSGARDVDAVLTTRELAQLIKDRQLELADLPEEDFDIPFGEYTGAGALFGTSGGVMEAALRTVAKKLTGKPLKSIAFEPLRKGGAFREAVIDIGNKKVKIAVVHGLKNIIPVLEEIRKGNSDYHFIEVMTCPDGCIGGGGQPRIPKRSLRQKTVRKRKEALYFYELGLPKIEAGDNPSIKALYAEFLGRPLSEKSHELLHVVHSGKG</sequence>
<keyword evidence="1" id="KW-0479">Metal-binding</keyword>
<evidence type="ECO:0000256" key="1">
    <source>
        <dbReference type="ARBA" id="ARBA00022723"/>
    </source>
</evidence>
<gene>
    <name evidence="5" type="ordered locus">Toce_0786</name>
</gene>
<feature type="domain" description="4Fe-4S ferredoxin-type" evidence="4">
    <location>
        <begin position="31"/>
        <end position="61"/>
    </location>
</feature>
<dbReference type="SUPFAM" id="SSF53920">
    <property type="entry name" value="Fe-only hydrogenase"/>
    <property type="match status" value="1"/>
</dbReference>
<dbReference type="SUPFAM" id="SSF54862">
    <property type="entry name" value="4Fe-4S ferredoxins"/>
    <property type="match status" value="1"/>
</dbReference>
<dbReference type="InterPro" id="IPR009016">
    <property type="entry name" value="Fe_hydrogenase"/>
</dbReference>
<evidence type="ECO:0000256" key="2">
    <source>
        <dbReference type="ARBA" id="ARBA00023004"/>
    </source>
</evidence>
<organism evidence="5 6">
    <name type="scientific">Thermosediminibacter oceani (strain ATCC BAA-1034 / DSM 16646 / JW/IW-1228P)</name>
    <dbReference type="NCBI Taxonomy" id="555079"/>
    <lineage>
        <taxon>Bacteria</taxon>
        <taxon>Bacillati</taxon>
        <taxon>Bacillota</taxon>
        <taxon>Clostridia</taxon>
        <taxon>Thermosediminibacterales</taxon>
        <taxon>Thermosediminibacteraceae</taxon>
        <taxon>Thermosediminibacter</taxon>
    </lineage>
</organism>
<accession>D9S2C3</accession>
<dbReference type="EC" id="1.12.7.2" evidence="5"/>
<dbReference type="eggNOG" id="COG4624">
    <property type="taxonomic scope" value="Bacteria"/>
</dbReference>
<dbReference type="Pfam" id="PF00037">
    <property type="entry name" value="Fer4"/>
    <property type="match status" value="1"/>
</dbReference>
<evidence type="ECO:0000259" key="4">
    <source>
        <dbReference type="PROSITE" id="PS51379"/>
    </source>
</evidence>
<evidence type="ECO:0000313" key="5">
    <source>
        <dbReference type="EMBL" id="ADL07550.1"/>
    </source>
</evidence>
<dbReference type="GO" id="GO:0051536">
    <property type="term" value="F:iron-sulfur cluster binding"/>
    <property type="evidence" value="ECO:0007669"/>
    <property type="project" value="UniProtKB-KW"/>
</dbReference>